<dbReference type="InterPro" id="IPR000669">
    <property type="entry name" value="Mannitol_DH"/>
</dbReference>
<dbReference type="RefSeq" id="WP_087939688.1">
    <property type="nucleotide sequence ID" value="NZ_FNAC01000021.1"/>
</dbReference>
<dbReference type="PANTHER" id="PTHR30524:SF0">
    <property type="entry name" value="ALTRONATE OXIDOREDUCTASE-RELATED"/>
    <property type="match status" value="1"/>
</dbReference>
<dbReference type="GO" id="GO:0005829">
    <property type="term" value="C:cytosol"/>
    <property type="evidence" value="ECO:0007669"/>
    <property type="project" value="TreeGrafter"/>
</dbReference>
<dbReference type="Gene3D" id="1.10.1040.10">
    <property type="entry name" value="N-(1-d-carboxylethyl)-l-norvaline Dehydrogenase, domain 2"/>
    <property type="match status" value="1"/>
</dbReference>
<dbReference type="SUPFAM" id="SSF51735">
    <property type="entry name" value="NAD(P)-binding Rossmann-fold domains"/>
    <property type="match status" value="1"/>
</dbReference>
<feature type="domain" description="Mannitol dehydrogenase C-terminal" evidence="4">
    <location>
        <begin position="263"/>
        <end position="455"/>
    </location>
</feature>
<keyword evidence="6" id="KW-1185">Reference proteome</keyword>
<dbReference type="STRING" id="686796.SAMN04488104_102116"/>
<dbReference type="AlphaFoldDB" id="A0A1G6T7Y6"/>
<dbReference type="Pfam" id="PF01232">
    <property type="entry name" value="Mannitol_dh"/>
    <property type="match status" value="1"/>
</dbReference>
<accession>A0A1G6T7Y6</accession>
<sequence>MESEENIKILQFGNGNFLRGFADWIFQQLIDQQLFDGGIHSVQIHNPKLDKRMLAQKNQYHVWIAGLENGEKVDRIDLVNCIKKYSSIFDSYSDYLKIGENPSLYYVISNTTEAGIVFDPEDDSCLEIPKSFPGKLTALLYRRFEFFHGNVEKGLQILPCELIDKNGSQLKKCVLSYIQLWQLPHAFGQWIEDSCSFYNTLVDRIVPGFPQEKIKAVEQKIGKPDQLLVMAEPYYLWVIEGAEKLQSEINWKKAGLNVKFVEDLSSYRTRKVRILNGAHTALVPYAYLKGFRDVRTAVENPEIHHFLRSIIYEEIIPTIDFPLEELREFADSVLERFKNPHIDHKLQAIALNNISKFRVRILPSMVDYYNKTGRLPEQLTYSFAALLIFYKGVFKGETLPIKDEEEIIRFFEESWNKPDLDLTVDSILANEKIWGKNLTHLSGLKVEIINAMDRILLN</sequence>
<dbReference type="NCBIfam" id="NF002969">
    <property type="entry name" value="PRK03643.1"/>
    <property type="match status" value="1"/>
</dbReference>
<keyword evidence="2" id="KW-0520">NAD</keyword>
<proteinExistence type="predicted"/>
<dbReference type="EMBL" id="FNAC01000021">
    <property type="protein sequence ID" value="SDD25113.1"/>
    <property type="molecule type" value="Genomic_DNA"/>
</dbReference>
<dbReference type="InterPro" id="IPR013131">
    <property type="entry name" value="Mannitol_DH_N"/>
</dbReference>
<dbReference type="Proteomes" id="UP000199060">
    <property type="component" value="Unassembled WGS sequence"/>
</dbReference>
<evidence type="ECO:0000256" key="2">
    <source>
        <dbReference type="ARBA" id="ARBA00023027"/>
    </source>
</evidence>
<dbReference type="OrthoDB" id="9768714at2"/>
<evidence type="ECO:0000313" key="5">
    <source>
        <dbReference type="EMBL" id="SDD25113.1"/>
    </source>
</evidence>
<organism evidence="5 6">
    <name type="scientific">Algoriphagus faecimaris</name>
    <dbReference type="NCBI Taxonomy" id="686796"/>
    <lineage>
        <taxon>Bacteria</taxon>
        <taxon>Pseudomonadati</taxon>
        <taxon>Bacteroidota</taxon>
        <taxon>Cytophagia</taxon>
        <taxon>Cytophagales</taxon>
        <taxon>Cyclobacteriaceae</taxon>
        <taxon>Algoriphagus</taxon>
    </lineage>
</organism>
<dbReference type="GO" id="GO:0009026">
    <property type="term" value="F:tagaturonate reductase activity"/>
    <property type="evidence" value="ECO:0007669"/>
    <property type="project" value="TreeGrafter"/>
</dbReference>
<dbReference type="PANTHER" id="PTHR30524">
    <property type="entry name" value="MANNITOL-1-PHOSPHATE 5-DEHYDROGENASE"/>
    <property type="match status" value="1"/>
</dbReference>
<name>A0A1G6T7Y6_9BACT</name>
<evidence type="ECO:0000259" key="4">
    <source>
        <dbReference type="Pfam" id="PF08125"/>
    </source>
</evidence>
<dbReference type="GO" id="GO:0008926">
    <property type="term" value="F:mannitol-1-phosphate 5-dehydrogenase activity"/>
    <property type="evidence" value="ECO:0007669"/>
    <property type="project" value="TreeGrafter"/>
</dbReference>
<dbReference type="Pfam" id="PF08125">
    <property type="entry name" value="Mannitol_dh_C"/>
    <property type="match status" value="1"/>
</dbReference>
<dbReference type="GO" id="GO:0019698">
    <property type="term" value="P:D-galacturonate catabolic process"/>
    <property type="evidence" value="ECO:0007669"/>
    <property type="project" value="TreeGrafter"/>
</dbReference>
<dbReference type="InterPro" id="IPR013328">
    <property type="entry name" value="6PGD_dom2"/>
</dbReference>
<dbReference type="InterPro" id="IPR008927">
    <property type="entry name" value="6-PGluconate_DH-like_C_sf"/>
</dbReference>
<dbReference type="InterPro" id="IPR013118">
    <property type="entry name" value="Mannitol_DH_C"/>
</dbReference>
<evidence type="ECO:0000259" key="3">
    <source>
        <dbReference type="Pfam" id="PF01232"/>
    </source>
</evidence>
<evidence type="ECO:0000256" key="1">
    <source>
        <dbReference type="ARBA" id="ARBA00023002"/>
    </source>
</evidence>
<gene>
    <name evidence="5" type="ORF">SAMN04488104_102116</name>
</gene>
<dbReference type="SUPFAM" id="SSF48179">
    <property type="entry name" value="6-phosphogluconate dehydrogenase C-terminal domain-like"/>
    <property type="match status" value="1"/>
</dbReference>
<dbReference type="InterPro" id="IPR036291">
    <property type="entry name" value="NAD(P)-bd_dom_sf"/>
</dbReference>
<protein>
    <submittedName>
        <fullName evidence="5">Tagaturonate reductase</fullName>
    </submittedName>
</protein>
<keyword evidence="1" id="KW-0560">Oxidoreductase</keyword>
<reference evidence="6" key="1">
    <citation type="submission" date="2016-10" db="EMBL/GenBank/DDBJ databases">
        <authorList>
            <person name="Varghese N."/>
            <person name="Submissions S."/>
        </authorList>
    </citation>
    <scope>NUCLEOTIDE SEQUENCE [LARGE SCALE GENOMIC DNA]</scope>
    <source>
        <strain evidence="6">DSM 23095</strain>
    </source>
</reference>
<dbReference type="Gene3D" id="3.40.50.720">
    <property type="entry name" value="NAD(P)-binding Rossmann-like Domain"/>
    <property type="match status" value="1"/>
</dbReference>
<feature type="domain" description="Mannitol dehydrogenase N-terminal" evidence="3">
    <location>
        <begin position="8"/>
        <end position="253"/>
    </location>
</feature>
<evidence type="ECO:0000313" key="6">
    <source>
        <dbReference type="Proteomes" id="UP000199060"/>
    </source>
</evidence>
<dbReference type="GO" id="GO:0019592">
    <property type="term" value="P:mannitol catabolic process"/>
    <property type="evidence" value="ECO:0007669"/>
    <property type="project" value="TreeGrafter"/>
</dbReference>
<dbReference type="PRINTS" id="PR00084">
    <property type="entry name" value="MTLDHDRGNASE"/>
</dbReference>